<evidence type="ECO:0000259" key="1">
    <source>
        <dbReference type="Pfam" id="PF14291"/>
    </source>
</evidence>
<name>A0A392P9L2_9FABA</name>
<evidence type="ECO:0000313" key="2">
    <source>
        <dbReference type="EMBL" id="MCI08432.1"/>
    </source>
</evidence>
<organism evidence="2 3">
    <name type="scientific">Trifolium medium</name>
    <dbReference type="NCBI Taxonomy" id="97028"/>
    <lineage>
        <taxon>Eukaryota</taxon>
        <taxon>Viridiplantae</taxon>
        <taxon>Streptophyta</taxon>
        <taxon>Embryophyta</taxon>
        <taxon>Tracheophyta</taxon>
        <taxon>Spermatophyta</taxon>
        <taxon>Magnoliopsida</taxon>
        <taxon>eudicotyledons</taxon>
        <taxon>Gunneridae</taxon>
        <taxon>Pentapetalae</taxon>
        <taxon>rosids</taxon>
        <taxon>fabids</taxon>
        <taxon>Fabales</taxon>
        <taxon>Fabaceae</taxon>
        <taxon>Papilionoideae</taxon>
        <taxon>50 kb inversion clade</taxon>
        <taxon>NPAAA clade</taxon>
        <taxon>Hologalegina</taxon>
        <taxon>IRL clade</taxon>
        <taxon>Trifolieae</taxon>
        <taxon>Trifolium</taxon>
    </lineage>
</organism>
<evidence type="ECO:0000313" key="3">
    <source>
        <dbReference type="Proteomes" id="UP000265520"/>
    </source>
</evidence>
<reference evidence="2 3" key="1">
    <citation type="journal article" date="2018" name="Front. Plant Sci.">
        <title>Red Clover (Trifolium pratense) and Zigzag Clover (T. medium) - A Picture of Genomic Similarities and Differences.</title>
        <authorList>
            <person name="Dluhosova J."/>
            <person name="Istvanek J."/>
            <person name="Nedelnik J."/>
            <person name="Repkova J."/>
        </authorList>
    </citation>
    <scope>NUCLEOTIDE SEQUENCE [LARGE SCALE GENOMIC DNA]</scope>
    <source>
        <strain evidence="3">cv. 10/8</strain>
        <tissue evidence="2">Leaf</tissue>
    </source>
</reference>
<dbReference type="Proteomes" id="UP000265520">
    <property type="component" value="Unassembled WGS sequence"/>
</dbReference>
<keyword evidence="2" id="KW-0418">Kinase</keyword>
<protein>
    <submittedName>
        <fullName evidence="2">52 kDa repressor of the inhibitor of the protein kinase-like</fullName>
    </submittedName>
</protein>
<sequence>MEFEENLASNSEPEKCRARLIASISTVLCLTCEEFAFYGYGENREEIFQNLFDSLVNDEFDGLENDSYLSKCTSSQFRKDVLQVVSMKVKNHIREEIGDSKFCIVVDGVCDQPGKEQMALILRFVDKKGFIQERLFDIVHVEENKFESLALKEEVCAILSRHNLDVSNIRGQGKPHDELLAAQLDKIAHLLEIEEL</sequence>
<keyword evidence="2" id="KW-0808">Transferase</keyword>
<dbReference type="InterPro" id="IPR025398">
    <property type="entry name" value="DUF4371"/>
</dbReference>
<dbReference type="PANTHER" id="PTHR45749:SF37">
    <property type="entry name" value="OS05G0311600 PROTEIN"/>
    <property type="match status" value="1"/>
</dbReference>
<keyword evidence="3" id="KW-1185">Reference proteome</keyword>
<dbReference type="EMBL" id="LXQA010069004">
    <property type="protein sequence ID" value="MCI08432.1"/>
    <property type="molecule type" value="Genomic_DNA"/>
</dbReference>
<feature type="non-terminal residue" evidence="2">
    <location>
        <position position="196"/>
    </location>
</feature>
<dbReference type="PANTHER" id="PTHR45749">
    <property type="match status" value="1"/>
</dbReference>
<dbReference type="Pfam" id="PF14291">
    <property type="entry name" value="DUF4371"/>
    <property type="match status" value="1"/>
</dbReference>
<feature type="domain" description="DUF4371" evidence="1">
    <location>
        <begin position="65"/>
        <end position="174"/>
    </location>
</feature>
<proteinExistence type="predicted"/>
<accession>A0A392P9L2</accession>
<comment type="caution">
    <text evidence="2">The sequence shown here is derived from an EMBL/GenBank/DDBJ whole genome shotgun (WGS) entry which is preliminary data.</text>
</comment>
<dbReference type="GO" id="GO:0016301">
    <property type="term" value="F:kinase activity"/>
    <property type="evidence" value="ECO:0007669"/>
    <property type="project" value="UniProtKB-KW"/>
</dbReference>
<dbReference type="AlphaFoldDB" id="A0A392P9L2"/>